<dbReference type="OrthoDB" id="289097at2"/>
<sequence>MFLKSNRTLQLCLLACGLVTAVGCTSEVKTHPVIGKVLLPSGTPAQRGLVEFRTTTAEGEVVNAHGKIEPDGSFRLSTFAEHDGALAGEHQAIVLNPATDDGGPAHRAVYPERYSAYESSDLKFEIQPGPNEIVVQLKAK</sequence>
<comment type="caution">
    <text evidence="2">The sequence shown here is derived from an EMBL/GenBank/DDBJ whole genome shotgun (WGS) entry which is preliminary data.</text>
</comment>
<dbReference type="Proteomes" id="UP000004358">
    <property type="component" value="Unassembled WGS sequence"/>
</dbReference>
<dbReference type="RefSeq" id="WP_002650609.1">
    <property type="nucleotide sequence ID" value="NZ_CH672376.1"/>
</dbReference>
<evidence type="ECO:0008006" key="4">
    <source>
        <dbReference type="Google" id="ProtNLM"/>
    </source>
</evidence>
<keyword evidence="1" id="KW-0732">Signal</keyword>
<protein>
    <recommendedName>
        <fullName evidence="4">Carboxypeptidase regulatory-like domain-containing protein</fullName>
    </recommendedName>
</protein>
<reference evidence="2 3" key="1">
    <citation type="submission" date="2006-02" db="EMBL/GenBank/DDBJ databases">
        <authorList>
            <person name="Amann R."/>
            <person name="Ferriera S."/>
            <person name="Johnson J."/>
            <person name="Kravitz S."/>
            <person name="Halpern A."/>
            <person name="Remington K."/>
            <person name="Beeson K."/>
            <person name="Tran B."/>
            <person name="Rogers Y.-H."/>
            <person name="Friedman R."/>
            <person name="Venter J.C."/>
        </authorList>
    </citation>
    <scope>NUCLEOTIDE SEQUENCE [LARGE SCALE GENOMIC DNA]</scope>
    <source>
        <strain evidence="2 3">DSM 3645</strain>
    </source>
</reference>
<dbReference type="HOGENOM" id="CLU_113730_1_2_0"/>
<gene>
    <name evidence="2" type="ORF">DSM3645_13555</name>
</gene>
<evidence type="ECO:0000256" key="1">
    <source>
        <dbReference type="SAM" id="SignalP"/>
    </source>
</evidence>
<evidence type="ECO:0000313" key="2">
    <source>
        <dbReference type="EMBL" id="EAQ78993.1"/>
    </source>
</evidence>
<feature type="chain" id="PRO_5002663823" description="Carboxypeptidase regulatory-like domain-containing protein" evidence="1">
    <location>
        <begin position="22"/>
        <end position="140"/>
    </location>
</feature>
<proteinExistence type="predicted"/>
<name>A3ZWL9_9BACT</name>
<evidence type="ECO:0000313" key="3">
    <source>
        <dbReference type="Proteomes" id="UP000004358"/>
    </source>
</evidence>
<organism evidence="2 3">
    <name type="scientific">Blastopirellula marina DSM 3645</name>
    <dbReference type="NCBI Taxonomy" id="314230"/>
    <lineage>
        <taxon>Bacteria</taxon>
        <taxon>Pseudomonadati</taxon>
        <taxon>Planctomycetota</taxon>
        <taxon>Planctomycetia</taxon>
        <taxon>Pirellulales</taxon>
        <taxon>Pirellulaceae</taxon>
        <taxon>Blastopirellula</taxon>
    </lineage>
</organism>
<dbReference type="AlphaFoldDB" id="A3ZWL9"/>
<dbReference type="PROSITE" id="PS51257">
    <property type="entry name" value="PROKAR_LIPOPROTEIN"/>
    <property type="match status" value="1"/>
</dbReference>
<dbReference type="EMBL" id="AANZ01000016">
    <property type="protein sequence ID" value="EAQ78993.1"/>
    <property type="molecule type" value="Genomic_DNA"/>
</dbReference>
<feature type="signal peptide" evidence="1">
    <location>
        <begin position="1"/>
        <end position="21"/>
    </location>
</feature>
<accession>A3ZWL9</accession>